<reference evidence="1 2" key="1">
    <citation type="submission" date="2017-03" db="EMBL/GenBank/DDBJ databases">
        <title>Complete genome sequence of the novel DNRA strain Pseudomonas sp. S-6-2 isolated from Chinese polluted river sediment. Journal of Biotechnology.</title>
        <authorList>
            <person name="Li J."/>
            <person name="Xiang F."/>
            <person name="Wang L."/>
            <person name="Xi L."/>
            <person name="Liu J."/>
        </authorList>
    </citation>
    <scope>NUCLEOTIDE SEQUENCE [LARGE SCALE GENOMIC DNA]</scope>
    <source>
        <strain evidence="1 2">S-6-2</strain>
    </source>
</reference>
<organism evidence="1 2">
    <name type="scientific">Halopseudomonas phragmitis</name>
    <dbReference type="NCBI Taxonomy" id="1931241"/>
    <lineage>
        <taxon>Bacteria</taxon>
        <taxon>Pseudomonadati</taxon>
        <taxon>Pseudomonadota</taxon>
        <taxon>Gammaproteobacteria</taxon>
        <taxon>Pseudomonadales</taxon>
        <taxon>Pseudomonadaceae</taxon>
        <taxon>Halopseudomonas</taxon>
    </lineage>
</organism>
<dbReference type="EMBL" id="CP020100">
    <property type="protein sequence ID" value="AQZ95841.1"/>
    <property type="molecule type" value="Genomic_DNA"/>
</dbReference>
<dbReference type="InterPro" id="IPR016516">
    <property type="entry name" value="UCP07580"/>
</dbReference>
<evidence type="ECO:0000313" key="2">
    <source>
        <dbReference type="Proteomes" id="UP000243488"/>
    </source>
</evidence>
<dbReference type="KEGG" id="ppha:BVH74_14240"/>
<dbReference type="Proteomes" id="UP000243488">
    <property type="component" value="Chromosome"/>
</dbReference>
<proteinExistence type="predicted"/>
<keyword evidence="2" id="KW-1185">Reference proteome</keyword>
<accession>A0A1V0B7H9</accession>
<dbReference type="PANTHER" id="PTHR39456">
    <property type="entry name" value="METAL-DEPENDENT HYDROLASE"/>
    <property type="match status" value="1"/>
</dbReference>
<keyword evidence="1" id="KW-0378">Hydrolase</keyword>
<gene>
    <name evidence="1" type="ORF">BVH74_14240</name>
</gene>
<dbReference type="PIRSF" id="PIRSF007580">
    <property type="entry name" value="UCP07580"/>
    <property type="match status" value="1"/>
</dbReference>
<name>A0A1V0B7H9_9GAMM</name>
<dbReference type="PANTHER" id="PTHR39456:SF1">
    <property type="entry name" value="METAL-DEPENDENT HYDROLASE"/>
    <property type="match status" value="1"/>
</dbReference>
<sequence>MEKESVTPRLTPARLDIRPRRLDPGLPDPLPRHWLDGDPFKTHFFNAMSVLFPDGERYFIDSVRLFRDQIKDPQLQEQIRGFIGQEGHHSREHIDYNQRLRQLGYDIDALELPVKRRIRFVEKNFSPERQLAGTVAMEHFTAIMADAVLREPRWMQGATPEMLRLWRWHALEETEHKAVAFDVYMQVCGDRKLLRKAMRQATFFFLKDVTRGMWHMLRRDGLLLRPGMWWRGMRWLWGRNGFFTGLLGAYRDFYRENFHPWQHDNMDLLEQTATEYSANLIR</sequence>
<dbReference type="RefSeq" id="WP_080050735.1">
    <property type="nucleotide sequence ID" value="NZ_CP020100.1"/>
</dbReference>
<dbReference type="GO" id="GO:0016787">
    <property type="term" value="F:hydrolase activity"/>
    <property type="evidence" value="ECO:0007669"/>
    <property type="project" value="UniProtKB-KW"/>
</dbReference>
<protein>
    <submittedName>
        <fullName evidence="1">Metal-dependent hydrolase</fullName>
    </submittedName>
</protein>
<evidence type="ECO:0000313" key="1">
    <source>
        <dbReference type="EMBL" id="AQZ95841.1"/>
    </source>
</evidence>
<dbReference type="AlphaFoldDB" id="A0A1V0B7H9"/>
<dbReference type="Pfam" id="PF10118">
    <property type="entry name" value="Metal_hydrol"/>
    <property type="match status" value="1"/>
</dbReference>
<dbReference type="STRING" id="1931241.BVH74_14240"/>